<keyword evidence="3" id="KW-1185">Reference proteome</keyword>
<keyword evidence="1" id="KW-0472">Membrane</keyword>
<evidence type="ECO:0000256" key="1">
    <source>
        <dbReference type="SAM" id="Phobius"/>
    </source>
</evidence>
<keyword evidence="1" id="KW-1133">Transmembrane helix</keyword>
<gene>
    <name evidence="2" type="ORF">ACFPZ3_02950</name>
</gene>
<dbReference type="EMBL" id="JBHSPA010000006">
    <property type="protein sequence ID" value="MFC5822806.1"/>
    <property type="molecule type" value="Genomic_DNA"/>
</dbReference>
<evidence type="ECO:0000313" key="3">
    <source>
        <dbReference type="Proteomes" id="UP001596058"/>
    </source>
</evidence>
<proteinExistence type="predicted"/>
<reference evidence="3" key="1">
    <citation type="journal article" date="2019" name="Int. J. Syst. Evol. Microbiol.">
        <title>The Global Catalogue of Microorganisms (GCM) 10K type strain sequencing project: providing services to taxonomists for standard genome sequencing and annotation.</title>
        <authorList>
            <consortium name="The Broad Institute Genomics Platform"/>
            <consortium name="The Broad Institute Genome Sequencing Center for Infectious Disease"/>
            <person name="Wu L."/>
            <person name="Ma J."/>
        </authorList>
    </citation>
    <scope>NUCLEOTIDE SEQUENCE [LARGE SCALE GENOMIC DNA]</scope>
    <source>
        <strain evidence="3">CCUG 53903</strain>
    </source>
</reference>
<keyword evidence="1" id="KW-0812">Transmembrane</keyword>
<protein>
    <recommendedName>
        <fullName evidence="4">Integral membrane protein</fullName>
    </recommendedName>
</protein>
<evidence type="ECO:0000313" key="2">
    <source>
        <dbReference type="EMBL" id="MFC5822806.1"/>
    </source>
</evidence>
<sequence length="48" mass="4774">MVGLGTIGLASQWGHAVLGTVAGIAWFAAVVSLIIVLYSSARLTGMGG</sequence>
<organism evidence="2 3">
    <name type="scientific">Nonomuraea insulae</name>
    <dbReference type="NCBI Taxonomy" id="1616787"/>
    <lineage>
        <taxon>Bacteria</taxon>
        <taxon>Bacillati</taxon>
        <taxon>Actinomycetota</taxon>
        <taxon>Actinomycetes</taxon>
        <taxon>Streptosporangiales</taxon>
        <taxon>Streptosporangiaceae</taxon>
        <taxon>Nonomuraea</taxon>
    </lineage>
</organism>
<dbReference type="Proteomes" id="UP001596058">
    <property type="component" value="Unassembled WGS sequence"/>
</dbReference>
<evidence type="ECO:0008006" key="4">
    <source>
        <dbReference type="Google" id="ProtNLM"/>
    </source>
</evidence>
<dbReference type="RefSeq" id="WP_379512358.1">
    <property type="nucleotide sequence ID" value="NZ_JBHSPA010000006.1"/>
</dbReference>
<comment type="caution">
    <text evidence="2">The sequence shown here is derived from an EMBL/GenBank/DDBJ whole genome shotgun (WGS) entry which is preliminary data.</text>
</comment>
<name>A0ABW1CDM8_9ACTN</name>
<feature type="transmembrane region" description="Helical" evidence="1">
    <location>
        <begin position="12"/>
        <end position="38"/>
    </location>
</feature>
<accession>A0ABW1CDM8</accession>